<feature type="compositionally biased region" description="Acidic residues" evidence="1">
    <location>
        <begin position="1"/>
        <end position="18"/>
    </location>
</feature>
<reference evidence="2" key="1">
    <citation type="submission" date="2023-08" db="EMBL/GenBank/DDBJ databases">
        <authorList>
            <person name="Chen Y."/>
            <person name="Shah S."/>
            <person name="Dougan E. K."/>
            <person name="Thang M."/>
            <person name="Chan C."/>
        </authorList>
    </citation>
    <scope>NUCLEOTIDE SEQUENCE</scope>
</reference>
<dbReference type="Proteomes" id="UP001178507">
    <property type="component" value="Unassembled WGS sequence"/>
</dbReference>
<feature type="region of interest" description="Disordered" evidence="1">
    <location>
        <begin position="1"/>
        <end position="44"/>
    </location>
</feature>
<organism evidence="2 3">
    <name type="scientific">Effrenium voratum</name>
    <dbReference type="NCBI Taxonomy" id="2562239"/>
    <lineage>
        <taxon>Eukaryota</taxon>
        <taxon>Sar</taxon>
        <taxon>Alveolata</taxon>
        <taxon>Dinophyceae</taxon>
        <taxon>Suessiales</taxon>
        <taxon>Symbiodiniaceae</taxon>
        <taxon>Effrenium</taxon>
    </lineage>
</organism>
<accession>A0AA36I830</accession>
<gene>
    <name evidence="2" type="ORF">EVOR1521_LOCUS9396</name>
</gene>
<evidence type="ECO:0000256" key="1">
    <source>
        <dbReference type="SAM" id="MobiDB-lite"/>
    </source>
</evidence>
<evidence type="ECO:0000313" key="3">
    <source>
        <dbReference type="Proteomes" id="UP001178507"/>
    </source>
</evidence>
<feature type="compositionally biased region" description="Basic and acidic residues" evidence="1">
    <location>
        <begin position="19"/>
        <end position="33"/>
    </location>
</feature>
<feature type="non-terminal residue" evidence="2">
    <location>
        <position position="1"/>
    </location>
</feature>
<keyword evidence="3" id="KW-1185">Reference proteome</keyword>
<comment type="caution">
    <text evidence="2">The sequence shown here is derived from an EMBL/GenBank/DDBJ whole genome shotgun (WGS) entry which is preliminary data.</text>
</comment>
<proteinExistence type="predicted"/>
<dbReference type="AlphaFoldDB" id="A0AA36I830"/>
<evidence type="ECO:0000313" key="2">
    <source>
        <dbReference type="EMBL" id="CAJ1381835.1"/>
    </source>
</evidence>
<sequence>EEEFVVSDGDISAEDELEELPHHEPPKKAREVSPEEFQNRAPPGTHILLNNGYYSIAHYRANFDCKAMLLSRWCTQSELGRRSMSKTLRVEDYDPDKHIEERAV</sequence>
<name>A0AA36I830_9DINO</name>
<dbReference type="EMBL" id="CAUJNA010000845">
    <property type="protein sequence ID" value="CAJ1381835.1"/>
    <property type="molecule type" value="Genomic_DNA"/>
</dbReference>
<protein>
    <submittedName>
        <fullName evidence="2">Uncharacterized protein</fullName>
    </submittedName>
</protein>